<dbReference type="EMBL" id="JAGIZI010000054">
    <property type="protein sequence ID" value="MBP0685378.1"/>
    <property type="molecule type" value="Genomic_DNA"/>
</dbReference>
<organism evidence="2 3">
    <name type="scientific">Mycobacterium tuberculosis</name>
    <dbReference type="NCBI Taxonomy" id="1773"/>
    <lineage>
        <taxon>Bacteria</taxon>
        <taxon>Bacillati</taxon>
        <taxon>Actinomycetota</taxon>
        <taxon>Actinomycetes</taxon>
        <taxon>Mycobacteriales</taxon>
        <taxon>Mycobacteriaceae</taxon>
        <taxon>Mycobacterium</taxon>
        <taxon>Mycobacterium tuberculosis complex</taxon>
    </lineage>
</organism>
<evidence type="ECO:0000256" key="1">
    <source>
        <dbReference type="SAM" id="MobiDB-lite"/>
    </source>
</evidence>
<evidence type="ECO:0000313" key="2">
    <source>
        <dbReference type="EMBL" id="MBP0685378.1"/>
    </source>
</evidence>
<reference evidence="2 3" key="1">
    <citation type="submission" date="2021-03" db="EMBL/GenBank/DDBJ databases">
        <title>Whole Genome Sequencing of Mycobacterium tuberculosis clinical isolates from Arunachal Pradesh, India.</title>
        <authorList>
            <person name="Singh S."/>
            <person name="Mudliar S.R."/>
            <person name="Kulsum U."/>
            <person name="Rufai S.B."/>
            <person name="Singh P.K."/>
            <person name="Umpo M."/>
            <person name="Nyori M."/>
        </authorList>
    </citation>
    <scope>NUCLEOTIDE SEQUENCE [LARGE SCALE GENOMIC DNA]</scope>
    <source>
        <strain evidence="2 3">OMICS/BPL/0142/20/SP</strain>
    </source>
</reference>
<feature type="non-terminal residue" evidence="2">
    <location>
        <position position="62"/>
    </location>
</feature>
<gene>
    <name evidence="2" type="ORF">J8J21_20195</name>
</gene>
<protein>
    <submittedName>
        <fullName evidence="2">Uncharacterized protein</fullName>
    </submittedName>
</protein>
<comment type="caution">
    <text evidence="2">The sequence shown here is derived from an EMBL/GenBank/DDBJ whole genome shotgun (WGS) entry which is preliminary data.</text>
</comment>
<feature type="compositionally biased region" description="Low complexity" evidence="1">
    <location>
        <begin position="40"/>
        <end position="62"/>
    </location>
</feature>
<dbReference type="Proteomes" id="UP000671119">
    <property type="component" value="Unassembled WGS sequence"/>
</dbReference>
<name>A0ABD4Q4E4_MYCTX</name>
<dbReference type="AlphaFoldDB" id="A0ABD4Q4E4"/>
<sequence length="62" mass="6201">MLLLPAPSIDASRDRTDSRSLAAPTGRTAQTQAMPPSQPTASRTRAATSASAASSCTGAANV</sequence>
<accession>A0ABD4Q4E4</accession>
<dbReference type="RefSeq" id="WP_209925069.1">
    <property type="nucleotide sequence ID" value="NZ_JAGIZI010000054.1"/>
</dbReference>
<proteinExistence type="predicted"/>
<feature type="region of interest" description="Disordered" evidence="1">
    <location>
        <begin position="1"/>
        <end position="62"/>
    </location>
</feature>
<evidence type="ECO:0000313" key="3">
    <source>
        <dbReference type="Proteomes" id="UP000671119"/>
    </source>
</evidence>